<dbReference type="KEGG" id="tmn:UCRPA7_8504"/>
<gene>
    <name evidence="2" type="ORF">UCRPA7_8504</name>
</gene>
<dbReference type="Proteomes" id="UP000014074">
    <property type="component" value="Unassembled WGS sequence"/>
</dbReference>
<feature type="region of interest" description="Disordered" evidence="1">
    <location>
        <begin position="405"/>
        <end position="424"/>
    </location>
</feature>
<name>R8B9K7_PHAM7</name>
<reference evidence="3" key="1">
    <citation type="journal article" date="2013" name="Genome Announc.">
        <title>Draft genome sequence of the ascomycete Phaeoacremonium aleophilum strain UCR-PA7, a causal agent of the esca disease complex in grapevines.</title>
        <authorList>
            <person name="Blanco-Ulate B."/>
            <person name="Rolshausen P."/>
            <person name="Cantu D."/>
        </authorList>
    </citation>
    <scope>NUCLEOTIDE SEQUENCE [LARGE SCALE GENOMIC DNA]</scope>
    <source>
        <strain evidence="3">UCR-PA7</strain>
    </source>
</reference>
<sequence length="635" mass="70492">MDSPDLHFLDKYAINNCRRVYDHCVPQEYTKGTILHVRNFHSASTQALLSEEDREGTTPLVPTAAETAPVKPPKTTDCIWVGMALGSDKLAAIKQEEGASSKIEPAEGSASASKDDHPTADNLPNEARATKRKAGRNWDLLREPKAADIISFDPRAKRVVVKKVKGYSFWALNHPHAVSGLSTGYMVNSEQIYFFREFRDDFKKSQRDRWVASYSKAQEAYDRIGGPIETPQPANQGVPEVEDDHTADDSKVSVNEHENDAKQNAPIESDQQADNQLAVEANVVPGHDEEMNTTNALQQVDMLGIHVYMDQELQQSVEQATTKKGSKIVQDQGPSHTVSAMPVACSNIISIRDTSSDLSEPRDLRAFSPLTEIGDEVGLGIKEISIQNQVTERVADAAVRANGKGANAMPVHPKILDPESHRSKPKRHRALEDDGYIADDDNYQQQYTNRVAKVLKALIDKLQKRGQGALLHQIHTLAKCLDKKEGPAHGSALTVSLNIPDKIHDKDCSKMLAELYSIFPYLKADTEGMKPKTLAWMLKGLRLTGSSVDLPLIRAYLVAFNLEMRREIGDKIPKRDEFTVERLIDMLCAARDHAEAIVHHAGPSDMKAAGDKDFPHPDENGEVWAHMNWTDTRTT</sequence>
<evidence type="ECO:0000313" key="3">
    <source>
        <dbReference type="Proteomes" id="UP000014074"/>
    </source>
</evidence>
<feature type="region of interest" description="Disordered" evidence="1">
    <location>
        <begin position="98"/>
        <end position="136"/>
    </location>
</feature>
<evidence type="ECO:0000313" key="2">
    <source>
        <dbReference type="EMBL" id="EON95971.1"/>
    </source>
</evidence>
<organism evidence="2 3">
    <name type="scientific">Phaeoacremonium minimum (strain UCR-PA7)</name>
    <name type="common">Esca disease fungus</name>
    <name type="synonym">Togninia minima</name>
    <dbReference type="NCBI Taxonomy" id="1286976"/>
    <lineage>
        <taxon>Eukaryota</taxon>
        <taxon>Fungi</taxon>
        <taxon>Dikarya</taxon>
        <taxon>Ascomycota</taxon>
        <taxon>Pezizomycotina</taxon>
        <taxon>Sordariomycetes</taxon>
        <taxon>Sordariomycetidae</taxon>
        <taxon>Togniniales</taxon>
        <taxon>Togniniaceae</taxon>
        <taxon>Phaeoacremonium</taxon>
    </lineage>
</organism>
<dbReference type="HOGENOM" id="CLU_430944_0_0_1"/>
<dbReference type="OrthoDB" id="5242460at2759"/>
<protein>
    <submittedName>
        <fullName evidence="2">Uncharacterized protein</fullName>
    </submittedName>
</protein>
<evidence type="ECO:0000256" key="1">
    <source>
        <dbReference type="SAM" id="MobiDB-lite"/>
    </source>
</evidence>
<proteinExistence type="predicted"/>
<dbReference type="AlphaFoldDB" id="R8B9K7"/>
<feature type="compositionally biased region" description="Basic and acidic residues" evidence="1">
    <location>
        <begin position="247"/>
        <end position="261"/>
    </location>
</feature>
<accession>R8B9K7</accession>
<dbReference type="EMBL" id="KB933365">
    <property type="protein sequence ID" value="EON95971.1"/>
    <property type="molecule type" value="Genomic_DNA"/>
</dbReference>
<dbReference type="GeneID" id="19329362"/>
<feature type="region of interest" description="Disordered" evidence="1">
    <location>
        <begin position="224"/>
        <end position="270"/>
    </location>
</feature>
<keyword evidence="3" id="KW-1185">Reference proteome</keyword>
<dbReference type="RefSeq" id="XP_007919208.1">
    <property type="nucleotide sequence ID" value="XM_007921017.1"/>
</dbReference>